<keyword evidence="2" id="KW-0560">Oxidoreductase</keyword>
<comment type="similarity">
    <text evidence="1 3">Belongs to the short-chain dehydrogenases/reductases (SDR) family.</text>
</comment>
<evidence type="ECO:0000256" key="1">
    <source>
        <dbReference type="ARBA" id="ARBA00006484"/>
    </source>
</evidence>
<name>A0A7R9VQR5_9STRA</name>
<dbReference type="InterPro" id="IPR020904">
    <property type="entry name" value="Sc_DH/Rdtase_CS"/>
</dbReference>
<reference evidence="4" key="1">
    <citation type="submission" date="2021-01" db="EMBL/GenBank/DDBJ databases">
        <authorList>
            <person name="Corre E."/>
            <person name="Pelletier E."/>
            <person name="Niang G."/>
            <person name="Scheremetjew M."/>
            <person name="Finn R."/>
            <person name="Kale V."/>
            <person name="Holt S."/>
            <person name="Cochrane G."/>
            <person name="Meng A."/>
            <person name="Brown T."/>
            <person name="Cohen L."/>
        </authorList>
    </citation>
    <scope>NUCLEOTIDE SEQUENCE</scope>
    <source>
        <strain evidence="4">CCMP147</strain>
    </source>
</reference>
<dbReference type="SUPFAM" id="SSF51735">
    <property type="entry name" value="NAD(P)-binding Rossmann-fold domains"/>
    <property type="match status" value="1"/>
</dbReference>
<dbReference type="InterPro" id="IPR036291">
    <property type="entry name" value="NAD(P)-bd_dom_sf"/>
</dbReference>
<evidence type="ECO:0000313" key="4">
    <source>
        <dbReference type="EMBL" id="CAD8302525.1"/>
    </source>
</evidence>
<dbReference type="PANTHER" id="PTHR24320">
    <property type="entry name" value="RETINOL DEHYDROGENASE"/>
    <property type="match status" value="1"/>
</dbReference>
<evidence type="ECO:0008006" key="5">
    <source>
        <dbReference type="Google" id="ProtNLM"/>
    </source>
</evidence>
<dbReference type="Gene3D" id="3.40.50.720">
    <property type="entry name" value="NAD(P)-binding Rossmann-like Domain"/>
    <property type="match status" value="1"/>
</dbReference>
<sequence>MGFGTCIMKYILITGSTDGLGLEAAKVLAAEGNAVLLHGRSKSKLDRAKRAVLGAVPPGVAGPVETYVADLSKLADVEKLAENIARRHDRLDVLVNNAGVYKTPHPTAMDGGLDVRFVVNALAPYLLTKRLLPLINPASGRVVNLSSAAQSSVDPAAFLGPVRLDDFEAYAQSKLAITMWTNHLASELGSEGPVVMSLNPASMLGTKMVKEGFGAAGKDIMIGANIIARAATADEFSDASGKYYDNDYRMFRNPHRDALNEHKCKAVVDAMEKALAS</sequence>
<evidence type="ECO:0000256" key="3">
    <source>
        <dbReference type="RuleBase" id="RU000363"/>
    </source>
</evidence>
<dbReference type="InterPro" id="IPR002347">
    <property type="entry name" value="SDR_fam"/>
</dbReference>
<dbReference type="GO" id="GO:0016491">
    <property type="term" value="F:oxidoreductase activity"/>
    <property type="evidence" value="ECO:0007669"/>
    <property type="project" value="UniProtKB-KW"/>
</dbReference>
<dbReference type="PROSITE" id="PS00061">
    <property type="entry name" value="ADH_SHORT"/>
    <property type="match status" value="1"/>
</dbReference>
<organism evidence="4">
    <name type="scientific">Pseudictyota dubia</name>
    <dbReference type="NCBI Taxonomy" id="2749911"/>
    <lineage>
        <taxon>Eukaryota</taxon>
        <taxon>Sar</taxon>
        <taxon>Stramenopiles</taxon>
        <taxon>Ochrophyta</taxon>
        <taxon>Bacillariophyta</taxon>
        <taxon>Mediophyceae</taxon>
        <taxon>Biddulphiophycidae</taxon>
        <taxon>Eupodiscales</taxon>
        <taxon>Odontellaceae</taxon>
        <taxon>Pseudictyota</taxon>
    </lineage>
</organism>
<dbReference type="AlphaFoldDB" id="A0A7R9VQR5"/>
<gene>
    <name evidence="4" type="ORF">TDUB1175_LOCUS5975</name>
</gene>
<protein>
    <recommendedName>
        <fullName evidence="5">Oxidoreductase</fullName>
    </recommendedName>
</protein>
<dbReference type="PRINTS" id="PR00080">
    <property type="entry name" value="SDRFAMILY"/>
</dbReference>
<dbReference type="Pfam" id="PF00106">
    <property type="entry name" value="adh_short"/>
    <property type="match status" value="1"/>
</dbReference>
<dbReference type="PANTHER" id="PTHR24320:SF148">
    <property type="entry name" value="NAD(P)-BINDING ROSSMANN-FOLD SUPERFAMILY PROTEIN"/>
    <property type="match status" value="1"/>
</dbReference>
<evidence type="ECO:0000256" key="2">
    <source>
        <dbReference type="ARBA" id="ARBA00023002"/>
    </source>
</evidence>
<dbReference type="EMBL" id="HBED01011986">
    <property type="protein sequence ID" value="CAD8302525.1"/>
    <property type="molecule type" value="Transcribed_RNA"/>
</dbReference>
<proteinExistence type="inferred from homology"/>
<accession>A0A7R9VQR5</accession>
<dbReference type="PRINTS" id="PR00081">
    <property type="entry name" value="GDHRDH"/>
</dbReference>